<evidence type="ECO:0000256" key="10">
    <source>
        <dbReference type="ARBA" id="ARBA00048968"/>
    </source>
</evidence>
<dbReference type="PANTHER" id="PTHR30616:SF2">
    <property type="entry name" value="PURINE NUCLEOSIDE PHOSPHORYLASE LACC1"/>
    <property type="match status" value="1"/>
</dbReference>
<dbReference type="EMBL" id="MECQ01000001">
    <property type="protein sequence ID" value="ODV55650.1"/>
    <property type="molecule type" value="Genomic_DNA"/>
</dbReference>
<evidence type="ECO:0000256" key="9">
    <source>
        <dbReference type="ARBA" id="ARBA00047989"/>
    </source>
</evidence>
<evidence type="ECO:0000256" key="2">
    <source>
        <dbReference type="ARBA" id="ARBA00001947"/>
    </source>
</evidence>
<dbReference type="GO" id="GO:0017061">
    <property type="term" value="F:S-methyl-5-thioadenosine phosphorylase activity"/>
    <property type="evidence" value="ECO:0007669"/>
    <property type="project" value="UniProtKB-EC"/>
</dbReference>
<evidence type="ECO:0000313" key="13">
    <source>
        <dbReference type="EMBL" id="ODV55650.1"/>
    </source>
</evidence>
<dbReference type="Pfam" id="PF02578">
    <property type="entry name" value="Cu-oxidase_4"/>
    <property type="match status" value="1"/>
</dbReference>
<dbReference type="Proteomes" id="UP000094784">
    <property type="component" value="Unassembled WGS sequence"/>
</dbReference>
<dbReference type="PANTHER" id="PTHR30616">
    <property type="entry name" value="UNCHARACTERIZED PROTEIN YFIH"/>
    <property type="match status" value="1"/>
</dbReference>
<evidence type="ECO:0000256" key="4">
    <source>
        <dbReference type="ARBA" id="ARBA00007353"/>
    </source>
</evidence>
<protein>
    <recommendedName>
        <fullName evidence="12">Purine nucleoside phosphorylase</fullName>
    </recommendedName>
</protein>
<comment type="similarity">
    <text evidence="4 12">Belongs to the purine nucleoside phosphorylase YfiH/LACC1 family.</text>
</comment>
<dbReference type="GO" id="GO:0016787">
    <property type="term" value="F:hydrolase activity"/>
    <property type="evidence" value="ECO:0007669"/>
    <property type="project" value="UniProtKB-KW"/>
</dbReference>
<dbReference type="AlphaFoldDB" id="A0A1E4R5A9"/>
<comment type="catalytic activity">
    <reaction evidence="1">
        <text>inosine + phosphate = alpha-D-ribose 1-phosphate + hypoxanthine</text>
        <dbReference type="Rhea" id="RHEA:27646"/>
        <dbReference type="ChEBI" id="CHEBI:17368"/>
        <dbReference type="ChEBI" id="CHEBI:17596"/>
        <dbReference type="ChEBI" id="CHEBI:43474"/>
        <dbReference type="ChEBI" id="CHEBI:57720"/>
        <dbReference type="EC" id="2.4.2.1"/>
    </reaction>
    <physiologicalReaction direction="left-to-right" evidence="1">
        <dbReference type="Rhea" id="RHEA:27647"/>
    </physiologicalReaction>
</comment>
<evidence type="ECO:0000256" key="7">
    <source>
        <dbReference type="ARBA" id="ARBA00022801"/>
    </source>
</evidence>
<dbReference type="CDD" id="cd16833">
    <property type="entry name" value="YfiH"/>
    <property type="match status" value="1"/>
</dbReference>
<organism evidence="13 14">
    <name type="scientific">Lysinibacillus fusiformis</name>
    <dbReference type="NCBI Taxonomy" id="28031"/>
    <lineage>
        <taxon>Bacteria</taxon>
        <taxon>Bacillati</taxon>
        <taxon>Bacillota</taxon>
        <taxon>Bacilli</taxon>
        <taxon>Bacillales</taxon>
        <taxon>Bacillaceae</taxon>
        <taxon>Lysinibacillus</taxon>
    </lineage>
</organism>
<dbReference type="GO" id="GO:0005507">
    <property type="term" value="F:copper ion binding"/>
    <property type="evidence" value="ECO:0007669"/>
    <property type="project" value="TreeGrafter"/>
</dbReference>
<evidence type="ECO:0000256" key="6">
    <source>
        <dbReference type="ARBA" id="ARBA00022723"/>
    </source>
</evidence>
<dbReference type="SUPFAM" id="SSF64438">
    <property type="entry name" value="CNF1/YfiH-like putative cysteine hydrolases"/>
    <property type="match status" value="1"/>
</dbReference>
<evidence type="ECO:0000256" key="1">
    <source>
        <dbReference type="ARBA" id="ARBA00000553"/>
    </source>
</evidence>
<dbReference type="InterPro" id="IPR038371">
    <property type="entry name" value="Cu_polyphenol_OxRdtase_sf"/>
</dbReference>
<dbReference type="Gene3D" id="3.60.140.10">
    <property type="entry name" value="CNF1/YfiH-like putative cysteine hydrolases"/>
    <property type="match status" value="1"/>
</dbReference>
<comment type="cofactor">
    <cofactor evidence="2">
        <name>Zn(2+)</name>
        <dbReference type="ChEBI" id="CHEBI:29105"/>
    </cofactor>
</comment>
<sequence length="253" mass="28833">MKSKIYVDNDQFIAGTTLKDTIELEHNNMALHVCNNIHDVIDNRQQLATTLNCDLQDFICTEQTHSANFHRVTLADKGRGAEQMDTAVKNTDALYTVEPNLLLCSFTADCVPVIFYNAVNGLVGVIHSGWQGTIKEITPKLFKHLLEEEQCRPEDFHVQIGMALSQQKFEVDADVYEKFHNLGYAEEFMYFNAETNKYHIDNQKTVKKQCELAGIPSEQIQIDATCTFLSPDGFSYRQDKQAGRHLSFIMRKS</sequence>
<comment type="catalytic activity">
    <reaction evidence="10">
        <text>adenosine + phosphate = alpha-D-ribose 1-phosphate + adenine</text>
        <dbReference type="Rhea" id="RHEA:27642"/>
        <dbReference type="ChEBI" id="CHEBI:16335"/>
        <dbReference type="ChEBI" id="CHEBI:16708"/>
        <dbReference type="ChEBI" id="CHEBI:43474"/>
        <dbReference type="ChEBI" id="CHEBI:57720"/>
        <dbReference type="EC" id="2.4.2.1"/>
    </reaction>
    <physiologicalReaction direction="left-to-right" evidence="10">
        <dbReference type="Rhea" id="RHEA:27643"/>
    </physiologicalReaction>
</comment>
<comment type="function">
    <text evidence="3">Purine nucleoside enzyme that catalyzes the phosphorolysis of adenosine and inosine nucleosides, yielding D-ribose 1-phosphate and the respective free bases, adenine and hypoxanthine. Also catalyzes the phosphorolysis of S-methyl-5'-thioadenosine into adenine and S-methyl-5-thio-alpha-D-ribose 1-phosphate. Also has adenosine deaminase activity.</text>
</comment>
<comment type="caution">
    <text evidence="13">The sequence shown here is derived from an EMBL/GenBank/DDBJ whole genome shotgun (WGS) entry which is preliminary data.</text>
</comment>
<dbReference type="OrthoDB" id="4279at2"/>
<comment type="catalytic activity">
    <reaction evidence="9">
        <text>adenosine + H2O + H(+) = inosine + NH4(+)</text>
        <dbReference type="Rhea" id="RHEA:24408"/>
        <dbReference type="ChEBI" id="CHEBI:15377"/>
        <dbReference type="ChEBI" id="CHEBI:15378"/>
        <dbReference type="ChEBI" id="CHEBI:16335"/>
        <dbReference type="ChEBI" id="CHEBI:17596"/>
        <dbReference type="ChEBI" id="CHEBI:28938"/>
        <dbReference type="EC" id="3.5.4.4"/>
    </reaction>
    <physiologicalReaction direction="left-to-right" evidence="9">
        <dbReference type="Rhea" id="RHEA:24409"/>
    </physiologicalReaction>
</comment>
<comment type="catalytic activity">
    <reaction evidence="11">
        <text>S-methyl-5'-thioadenosine + phosphate = 5-(methylsulfanyl)-alpha-D-ribose 1-phosphate + adenine</text>
        <dbReference type="Rhea" id="RHEA:11852"/>
        <dbReference type="ChEBI" id="CHEBI:16708"/>
        <dbReference type="ChEBI" id="CHEBI:17509"/>
        <dbReference type="ChEBI" id="CHEBI:43474"/>
        <dbReference type="ChEBI" id="CHEBI:58533"/>
        <dbReference type="EC" id="2.4.2.28"/>
    </reaction>
    <physiologicalReaction direction="left-to-right" evidence="11">
        <dbReference type="Rhea" id="RHEA:11853"/>
    </physiologicalReaction>
</comment>
<reference evidence="13 14" key="1">
    <citation type="submission" date="2016-09" db="EMBL/GenBank/DDBJ databases">
        <title>Draft genome sequence of the soil isolate, Lysinibacillus fusiformis M5, a potential hypoxanthine producer.</title>
        <authorList>
            <person name="Gallegos-Monterrosa R."/>
            <person name="Maroti G."/>
            <person name="Balint B."/>
            <person name="Kovacs A.T."/>
        </authorList>
    </citation>
    <scope>NUCLEOTIDE SEQUENCE [LARGE SCALE GENOMIC DNA]</scope>
    <source>
        <strain evidence="13 14">M5</strain>
    </source>
</reference>
<evidence type="ECO:0000313" key="14">
    <source>
        <dbReference type="Proteomes" id="UP000094784"/>
    </source>
</evidence>
<dbReference type="InterPro" id="IPR011324">
    <property type="entry name" value="Cytotoxic_necrot_fac-like_cat"/>
</dbReference>
<evidence type="ECO:0000256" key="8">
    <source>
        <dbReference type="ARBA" id="ARBA00022833"/>
    </source>
</evidence>
<keyword evidence="8" id="KW-0862">Zinc</keyword>
<dbReference type="InterPro" id="IPR003730">
    <property type="entry name" value="Cu_polyphenol_OxRdtase"/>
</dbReference>
<evidence type="ECO:0000256" key="11">
    <source>
        <dbReference type="ARBA" id="ARBA00049893"/>
    </source>
</evidence>
<dbReference type="RefSeq" id="WP_069480711.1">
    <property type="nucleotide sequence ID" value="NZ_KV766182.1"/>
</dbReference>
<keyword evidence="7" id="KW-0378">Hydrolase</keyword>
<evidence type="ECO:0000256" key="12">
    <source>
        <dbReference type="RuleBase" id="RU361274"/>
    </source>
</evidence>
<proteinExistence type="inferred from homology"/>
<evidence type="ECO:0000256" key="3">
    <source>
        <dbReference type="ARBA" id="ARBA00003215"/>
    </source>
</evidence>
<dbReference type="NCBIfam" id="TIGR00726">
    <property type="entry name" value="peptidoglycan editing factor PgeF"/>
    <property type="match status" value="1"/>
</dbReference>
<keyword evidence="5" id="KW-0808">Transferase</keyword>
<accession>A0A1E4R5A9</accession>
<name>A0A1E4R5A9_9BACI</name>
<evidence type="ECO:0000256" key="5">
    <source>
        <dbReference type="ARBA" id="ARBA00022679"/>
    </source>
</evidence>
<gene>
    <name evidence="13" type="ORF">BG258_06905</name>
</gene>
<keyword evidence="6" id="KW-0479">Metal-binding</keyword>